<evidence type="ECO:0000313" key="1">
    <source>
        <dbReference type="EMBL" id="EPY30938.1"/>
    </source>
</evidence>
<dbReference type="Gene3D" id="3.10.450.50">
    <property type="match status" value="1"/>
</dbReference>
<reference evidence="1" key="2">
    <citation type="submission" date="2013-03" db="EMBL/GenBank/DDBJ databases">
        <authorList>
            <person name="Motta M.C.M."/>
            <person name="Martins A.C.A."/>
            <person name="Preta C.M.C.C."/>
            <person name="Silva R."/>
            <person name="de Souza S.S."/>
            <person name="Klein C.C."/>
            <person name="de Almeida L.G.P."/>
            <person name="Cunha O.L."/>
            <person name="Colabardini A.C."/>
            <person name="Lima B.A."/>
            <person name="Machado C.R."/>
            <person name="Soares C.M.A."/>
            <person name="de Menezes C.B.A."/>
            <person name="Bartolomeu D.C."/>
            <person name="Grisard E.C."/>
            <person name="Fantinatti-Garboggini F."/>
            <person name="Rodrigues-Luiz G.F."/>
            <person name="Wagner G."/>
            <person name="Goldman G.H."/>
            <person name="Fietto J.L.R."/>
            <person name="Ciapina L.P."/>
            <person name="Brocchi M."/>
            <person name="Elias M.C."/>
            <person name="Goldman M.H.S."/>
            <person name="Sagot M.-F."/>
            <person name="Pereira M."/>
            <person name="Stoco P.H."/>
            <person name="Teixeira S.M.R."/>
            <person name="de Mendonca-Neto R.P."/>
            <person name="Maciel T.E.F."/>
            <person name="Mendes T.A.O."/>
            <person name="Urmenyi T.P."/>
            <person name="Teixeira M.M.G."/>
            <person name="de Camargo E.F.P."/>
            <person name="de Sousa W."/>
            <person name="Schenkman S."/>
            <person name="de Vasconcelos A.T.R."/>
        </authorList>
    </citation>
    <scope>NUCLEOTIDE SEQUENCE</scope>
</reference>
<dbReference type="EMBL" id="ATMH01002140">
    <property type="protein sequence ID" value="EPY33594.1"/>
    <property type="molecule type" value="Genomic_DNA"/>
</dbReference>
<evidence type="ECO:0008006" key="6">
    <source>
        <dbReference type="Google" id="ProtNLM"/>
    </source>
</evidence>
<evidence type="ECO:0000313" key="4">
    <source>
        <dbReference type="EMBL" id="EPY35620.1"/>
    </source>
</evidence>
<sequence length="141" mass="16038">MSTAQLIVVRYFDLVDSGKIEPALAYLANDVIYNTWLGVVEGKDNVTSFLRDNVRYMHNARNFSPWRQVQHSLDPALHFFTAQNGSVPYDDKGYDSQGFAMFERDGTIASLTKLSMKKLHVKETAVVKDGYIILVNLSKRF</sequence>
<name>S9UPY1_9TRYP</name>
<protein>
    <recommendedName>
        <fullName evidence="6">SnoaL-like domain-containing protein</fullName>
    </recommendedName>
</protein>
<dbReference type="Proteomes" id="UP000015354">
    <property type="component" value="Unassembled WGS sequence"/>
</dbReference>
<dbReference type="EMBL" id="ATMH01003765">
    <property type="protein sequence ID" value="EPY30938.1"/>
    <property type="molecule type" value="Genomic_DNA"/>
</dbReference>
<accession>S9UPY1</accession>
<gene>
    <name evidence="4" type="ORF">STCU_01054</name>
    <name evidence="3" type="ORF">STCU_02140</name>
    <name evidence="2" type="ORF">STCU_02636</name>
    <name evidence="1" type="ORF">STCU_03765</name>
</gene>
<dbReference type="OrthoDB" id="268934at2759"/>
<keyword evidence="5" id="KW-1185">Reference proteome</keyword>
<dbReference type="EMBL" id="ATMH01002636">
    <property type="protein sequence ID" value="EPY32801.1"/>
    <property type="molecule type" value="Genomic_DNA"/>
</dbReference>
<evidence type="ECO:0000313" key="5">
    <source>
        <dbReference type="Proteomes" id="UP000015354"/>
    </source>
</evidence>
<dbReference type="EMBL" id="ATMH01001054">
    <property type="protein sequence ID" value="EPY35620.1"/>
    <property type="molecule type" value="Genomic_DNA"/>
</dbReference>
<proteinExistence type="predicted"/>
<dbReference type="AlphaFoldDB" id="S9UPY1"/>
<comment type="caution">
    <text evidence="1">The sequence shown here is derived from an EMBL/GenBank/DDBJ whole genome shotgun (WGS) entry which is preliminary data.</text>
</comment>
<dbReference type="SUPFAM" id="SSF54427">
    <property type="entry name" value="NTF2-like"/>
    <property type="match status" value="1"/>
</dbReference>
<reference evidence="1 5" key="1">
    <citation type="journal article" date="2013" name="PLoS ONE">
        <title>Predicting the Proteins of Angomonas deanei, Strigomonas culicis and Their Respective Endosymbionts Reveals New Aspects of the Trypanosomatidae Family.</title>
        <authorList>
            <person name="Motta M.C."/>
            <person name="Martins A.C."/>
            <person name="de Souza S.S."/>
            <person name="Catta-Preta C.M."/>
            <person name="Silva R."/>
            <person name="Klein C.C."/>
            <person name="de Almeida L.G."/>
            <person name="de Lima Cunha O."/>
            <person name="Ciapina L.P."/>
            <person name="Brocchi M."/>
            <person name="Colabardini A.C."/>
            <person name="de Araujo Lima B."/>
            <person name="Machado C.R."/>
            <person name="de Almeida Soares C.M."/>
            <person name="Probst C.M."/>
            <person name="de Menezes C.B."/>
            <person name="Thompson C.E."/>
            <person name="Bartholomeu D.C."/>
            <person name="Gradia D.F."/>
            <person name="Pavoni D.P."/>
            <person name="Grisard E.C."/>
            <person name="Fantinatti-Garboggini F."/>
            <person name="Marchini F.K."/>
            <person name="Rodrigues-Luiz G.F."/>
            <person name="Wagner G."/>
            <person name="Goldman G.H."/>
            <person name="Fietto J.L."/>
            <person name="Elias M.C."/>
            <person name="Goldman M.H."/>
            <person name="Sagot M.F."/>
            <person name="Pereira M."/>
            <person name="Stoco P.H."/>
            <person name="de Mendonca-Neto R.P."/>
            <person name="Teixeira S.M."/>
            <person name="Maciel T.E."/>
            <person name="de Oliveira Mendes T.A."/>
            <person name="Urmenyi T.P."/>
            <person name="de Souza W."/>
            <person name="Schenkman S."/>
            <person name="de Vasconcelos A.T."/>
        </authorList>
    </citation>
    <scope>NUCLEOTIDE SEQUENCE [LARGE SCALE GENOMIC DNA]</scope>
</reference>
<dbReference type="InterPro" id="IPR032710">
    <property type="entry name" value="NTF2-like_dom_sf"/>
</dbReference>
<evidence type="ECO:0000313" key="2">
    <source>
        <dbReference type="EMBL" id="EPY32801.1"/>
    </source>
</evidence>
<organism evidence="1 5">
    <name type="scientific">Strigomonas culicis</name>
    <dbReference type="NCBI Taxonomy" id="28005"/>
    <lineage>
        <taxon>Eukaryota</taxon>
        <taxon>Discoba</taxon>
        <taxon>Euglenozoa</taxon>
        <taxon>Kinetoplastea</taxon>
        <taxon>Metakinetoplastina</taxon>
        <taxon>Trypanosomatida</taxon>
        <taxon>Trypanosomatidae</taxon>
        <taxon>Strigomonadinae</taxon>
        <taxon>Strigomonas</taxon>
    </lineage>
</organism>
<evidence type="ECO:0000313" key="3">
    <source>
        <dbReference type="EMBL" id="EPY33594.1"/>
    </source>
</evidence>